<dbReference type="SMART" id="SM00054">
    <property type="entry name" value="EFh"/>
    <property type="match status" value="4"/>
</dbReference>
<dbReference type="GO" id="GO:0005509">
    <property type="term" value="F:calcium ion binding"/>
    <property type="evidence" value="ECO:0007669"/>
    <property type="project" value="InterPro"/>
</dbReference>
<dbReference type="PANTHER" id="PTHR45942">
    <property type="entry name" value="PROTEIN PHOSPATASE 3 REGULATORY SUBUNIT B ALPHA ISOFORM TYPE 1"/>
    <property type="match status" value="1"/>
</dbReference>
<feature type="domain" description="EF-hand" evidence="4">
    <location>
        <begin position="129"/>
        <end position="164"/>
    </location>
</feature>
<protein>
    <submittedName>
        <fullName evidence="5">Calcineurin subunit B isoform 1</fullName>
    </submittedName>
</protein>
<dbReference type="InterPro" id="IPR002048">
    <property type="entry name" value="EF_hand_dom"/>
</dbReference>
<name>A0A0U2IG30_ACAPC</name>
<dbReference type="EMBL" id="KT754313">
    <property type="protein sequence ID" value="ALS04147.1"/>
    <property type="molecule type" value="mRNA"/>
</dbReference>
<dbReference type="PROSITE" id="PS00018">
    <property type="entry name" value="EF_HAND_1"/>
    <property type="match status" value="3"/>
</dbReference>
<organism evidence="5">
    <name type="scientific">Acartia pacifica</name>
    <name type="common">Copepod</name>
    <dbReference type="NCBI Taxonomy" id="335913"/>
    <lineage>
        <taxon>Eukaryota</taxon>
        <taxon>Metazoa</taxon>
        <taxon>Ecdysozoa</taxon>
        <taxon>Arthropoda</taxon>
        <taxon>Crustacea</taxon>
        <taxon>Multicrustacea</taxon>
        <taxon>Hexanauplia</taxon>
        <taxon>Copepoda</taxon>
        <taxon>Calanoida</taxon>
        <taxon>Acartiidae</taxon>
        <taxon>Acartia</taxon>
    </lineage>
</organism>
<dbReference type="InterPro" id="IPR011992">
    <property type="entry name" value="EF-hand-dom_pair"/>
</dbReference>
<dbReference type="AlphaFoldDB" id="A0A0U2IG30"/>
<dbReference type="SUPFAM" id="SSF47473">
    <property type="entry name" value="EF-hand"/>
    <property type="match status" value="1"/>
</dbReference>
<dbReference type="InterPro" id="IPR018247">
    <property type="entry name" value="EF_Hand_1_Ca_BS"/>
</dbReference>
<dbReference type="PROSITE" id="PS50222">
    <property type="entry name" value="EF_HAND_2"/>
    <property type="match status" value="4"/>
</dbReference>
<dbReference type="Pfam" id="PF13499">
    <property type="entry name" value="EF-hand_7"/>
    <property type="match status" value="2"/>
</dbReference>
<proteinExistence type="evidence at transcript level"/>
<keyword evidence="1" id="KW-0479">Metal-binding</keyword>
<feature type="domain" description="EF-hand" evidence="4">
    <location>
        <begin position="50"/>
        <end position="85"/>
    </location>
</feature>
<feature type="domain" description="EF-hand" evidence="4">
    <location>
        <begin position="88"/>
        <end position="123"/>
    </location>
</feature>
<keyword evidence="2" id="KW-0677">Repeat</keyword>
<evidence type="ECO:0000256" key="3">
    <source>
        <dbReference type="ARBA" id="ARBA00022837"/>
    </source>
</evidence>
<accession>A0A0U2IG30</accession>
<evidence type="ECO:0000259" key="4">
    <source>
        <dbReference type="PROSITE" id="PS50222"/>
    </source>
</evidence>
<reference evidence="5" key="1">
    <citation type="journal article" date="2015" name="Sci. Rep.">
        <title>Spliced leader RNA trans-splicing discovered in copepods.</title>
        <authorList>
            <person name="Yang F."/>
            <person name="Xu D."/>
            <person name="Zhuang Y."/>
            <person name="Yi X."/>
            <person name="Huang Y."/>
            <person name="Chen H."/>
            <person name="Lin S."/>
            <person name="Campbell D.A."/>
            <person name="Sturm N.R."/>
            <person name="Liu G."/>
            <person name="Zhang H."/>
        </authorList>
    </citation>
    <scope>NUCLEOTIDE SEQUENCE</scope>
</reference>
<dbReference type="Gene3D" id="1.10.238.10">
    <property type="entry name" value="EF-hand"/>
    <property type="match status" value="1"/>
</dbReference>
<evidence type="ECO:0000313" key="5">
    <source>
        <dbReference type="EMBL" id="ALS04147.1"/>
    </source>
</evidence>
<feature type="domain" description="EF-hand" evidence="4">
    <location>
        <begin position="18"/>
        <end position="46"/>
    </location>
</feature>
<dbReference type="FunFam" id="1.10.238.10:FF:000003">
    <property type="entry name" value="Calmodulin A"/>
    <property type="match status" value="1"/>
</dbReference>
<evidence type="ECO:0000256" key="2">
    <source>
        <dbReference type="ARBA" id="ARBA00022737"/>
    </source>
</evidence>
<keyword evidence="3" id="KW-0106">Calcium</keyword>
<sequence length="178" mass="20050">MGNRNSFQSDGVEGFSTDEVARLQKRFKKLDLDHSGSISTNELLSLPELKDNPLVKRVVAIFDRDNSGEIDFKEFVEGLAMFVVKSTEREQKLKFLFSVYDLDGDGLIANDELFTVLKMMVGSNLKDTQLQQMVDKTINALDKDEDGKINFEEFCGIIEKSFPNDKITTALSIDVPNV</sequence>
<evidence type="ECO:0000256" key="1">
    <source>
        <dbReference type="ARBA" id="ARBA00022723"/>
    </source>
</evidence>